<dbReference type="EMBL" id="AVFL01000033">
    <property type="protein sequence ID" value="EWY36918.1"/>
    <property type="molecule type" value="Genomic_DNA"/>
</dbReference>
<dbReference type="RefSeq" id="WP_037459749.1">
    <property type="nucleotide sequence ID" value="NZ_AVFL01000033.1"/>
</dbReference>
<dbReference type="PANTHER" id="PTHR30035">
    <property type="entry name" value="LIPOPROTEIN VACJ-RELATED"/>
    <property type="match status" value="1"/>
</dbReference>
<protein>
    <recommendedName>
        <fullName evidence="5">ABC transporter</fullName>
    </recommendedName>
</protein>
<dbReference type="AlphaFoldDB" id="W9GZK6"/>
<evidence type="ECO:0000256" key="1">
    <source>
        <dbReference type="ARBA" id="ARBA00010634"/>
    </source>
</evidence>
<dbReference type="PROSITE" id="PS51257">
    <property type="entry name" value="PROKAR_LIPOPROTEIN"/>
    <property type="match status" value="1"/>
</dbReference>
<comment type="similarity">
    <text evidence="1">Belongs to the MlaA family.</text>
</comment>
<evidence type="ECO:0008006" key="5">
    <source>
        <dbReference type="Google" id="ProtNLM"/>
    </source>
</evidence>
<accession>W9GZK6</accession>
<evidence type="ECO:0000313" key="3">
    <source>
        <dbReference type="EMBL" id="EWY36918.1"/>
    </source>
</evidence>
<organism evidence="3 4">
    <name type="scientific">Skermanella stibiiresistens SB22</name>
    <dbReference type="NCBI Taxonomy" id="1385369"/>
    <lineage>
        <taxon>Bacteria</taxon>
        <taxon>Pseudomonadati</taxon>
        <taxon>Pseudomonadota</taxon>
        <taxon>Alphaproteobacteria</taxon>
        <taxon>Rhodospirillales</taxon>
        <taxon>Azospirillaceae</taxon>
        <taxon>Skermanella</taxon>
    </lineage>
</organism>
<dbReference type="GO" id="GO:0016020">
    <property type="term" value="C:membrane"/>
    <property type="evidence" value="ECO:0007669"/>
    <property type="project" value="InterPro"/>
</dbReference>
<gene>
    <name evidence="3" type="ORF">N825_22670</name>
</gene>
<dbReference type="Pfam" id="PF04333">
    <property type="entry name" value="MlaA"/>
    <property type="match status" value="1"/>
</dbReference>
<keyword evidence="2" id="KW-0732">Signal</keyword>
<dbReference type="Proteomes" id="UP000019486">
    <property type="component" value="Unassembled WGS sequence"/>
</dbReference>
<evidence type="ECO:0000313" key="4">
    <source>
        <dbReference type="Proteomes" id="UP000019486"/>
    </source>
</evidence>
<dbReference type="PATRIC" id="fig|1385369.3.peg.6015"/>
<keyword evidence="4" id="KW-1185">Reference proteome</keyword>
<comment type="caution">
    <text evidence="3">The sequence shown here is derived from an EMBL/GenBank/DDBJ whole genome shotgun (WGS) entry which is preliminary data.</text>
</comment>
<dbReference type="GO" id="GO:0120010">
    <property type="term" value="P:intermembrane phospholipid transfer"/>
    <property type="evidence" value="ECO:0007669"/>
    <property type="project" value="TreeGrafter"/>
</dbReference>
<dbReference type="PRINTS" id="PR01805">
    <property type="entry name" value="VACJLIPOPROT"/>
</dbReference>
<dbReference type="PANTHER" id="PTHR30035:SF3">
    <property type="entry name" value="INTERMEMBRANE PHOSPHOLIPID TRANSPORT SYSTEM LIPOPROTEIN MLAA"/>
    <property type="match status" value="1"/>
</dbReference>
<evidence type="ECO:0000256" key="2">
    <source>
        <dbReference type="ARBA" id="ARBA00022729"/>
    </source>
</evidence>
<dbReference type="InterPro" id="IPR007428">
    <property type="entry name" value="MlaA"/>
</dbReference>
<reference evidence="3 4" key="1">
    <citation type="submission" date="2013-08" db="EMBL/GenBank/DDBJ databases">
        <title>The genome sequence of Skermanella stibiiresistens.</title>
        <authorList>
            <person name="Zhu W."/>
            <person name="Wang G."/>
        </authorList>
    </citation>
    <scope>NUCLEOTIDE SEQUENCE [LARGE SCALE GENOMIC DNA]</scope>
    <source>
        <strain evidence="3 4">SB22</strain>
    </source>
</reference>
<name>W9GZK6_9PROT</name>
<dbReference type="STRING" id="1385369.N825_22670"/>
<proteinExistence type="inferred from homology"/>
<sequence length="265" mass="28844">MLPRFAGPNPLVPISLVLLLATGGCSGSSGTGQYEPPRRSLDTVSTDPAQARDVLLVSDPLEGANRRVYKFNAQLDQYVLVPVVDAYQFAVPSFLRRRVTSFFLNLGEISIFTNSVLQASPSKATPTLGRFMINSTFGLFGLFDVATELGIPRQIADFGQTLAVWGADTGPYLVLPALGPSNMRDAVGTAVDWATLSFAIPSSILDKTVYDYAPTGLQPTDARYRIPFRYHSTGSPFEYELVRYAATVARKIEINSPSPLPEFPE</sequence>